<gene>
    <name evidence="1" type="ORF">CS063_03055</name>
</gene>
<proteinExistence type="predicted"/>
<dbReference type="Proteomes" id="UP000224460">
    <property type="component" value="Unassembled WGS sequence"/>
</dbReference>
<evidence type="ECO:0000313" key="2">
    <source>
        <dbReference type="Proteomes" id="UP000224460"/>
    </source>
</evidence>
<keyword evidence="2" id="KW-1185">Reference proteome</keyword>
<name>A0AC61DF67_9FIRM</name>
<evidence type="ECO:0000313" key="1">
    <source>
        <dbReference type="EMBL" id="PHV71562.1"/>
    </source>
</evidence>
<dbReference type="EMBL" id="PEDL01000002">
    <property type="protein sequence ID" value="PHV71562.1"/>
    <property type="molecule type" value="Genomic_DNA"/>
</dbReference>
<reference evidence="1" key="1">
    <citation type="submission" date="2017-10" db="EMBL/GenBank/DDBJ databases">
        <title>Genome sequence of cellulolytic Lachnospiraceae bacterium XHS1971 isolated from hotspring sediment.</title>
        <authorList>
            <person name="Vasudevan G."/>
            <person name="Joshi A.J."/>
            <person name="Hivarkar S."/>
            <person name="Lanjekar V.B."/>
            <person name="Dhakephalkar P.K."/>
            <person name="Dagar S."/>
        </authorList>
    </citation>
    <scope>NUCLEOTIDE SEQUENCE</scope>
    <source>
        <strain evidence="1">XHS1971</strain>
    </source>
</reference>
<organism evidence="1 2">
    <name type="scientific">Sporanaerobium hydrogeniformans</name>
    <dbReference type="NCBI Taxonomy" id="3072179"/>
    <lineage>
        <taxon>Bacteria</taxon>
        <taxon>Bacillati</taxon>
        <taxon>Bacillota</taxon>
        <taxon>Clostridia</taxon>
        <taxon>Lachnospirales</taxon>
        <taxon>Lachnospiraceae</taxon>
        <taxon>Sporanaerobium</taxon>
    </lineage>
</organism>
<accession>A0AC61DF67</accession>
<protein>
    <submittedName>
        <fullName evidence="1">Uncharacterized protein</fullName>
    </submittedName>
</protein>
<comment type="caution">
    <text evidence="1">The sequence shown here is derived from an EMBL/GenBank/DDBJ whole genome shotgun (WGS) entry which is preliminary data.</text>
</comment>
<sequence>MDPINKERKVVVIGGGTGLSTMLKGIKKYTSAITAIVTVADNGGGSGKLREEMGIMPPGDIRNCLVALANTEPIMEKVLQYRFKEGSLKGQNLGNLFLAALTEITGSFEKAVHVTSNVLAITGQVLPVTLEDVQLYATFENGKQIEGETEIVDYGSREKVMIKDICLIPNNPRPVKEAVLAIKEADMILLGPGSLYTSIIPNLLVDRMPTLLQEAKGRKIYVANIMSQPGETTGFTVENHIEKLERYIGKNVLDSVIVNNACIPEEYLKEYEMDGAHVLTYDADHEIWRRIKKIEAPLAKFYTQRRIVRHDSKKLAECIFNEIKD</sequence>